<proteinExistence type="predicted"/>
<evidence type="ECO:0000313" key="1">
    <source>
        <dbReference type="EMBL" id="KAK6645162.1"/>
    </source>
</evidence>
<accession>A0AAN8XTX3</accession>
<protein>
    <submittedName>
        <fullName evidence="1">Uncharacterized protein</fullName>
    </submittedName>
</protein>
<comment type="caution">
    <text evidence="1">The sequence shown here is derived from an EMBL/GenBank/DDBJ whole genome shotgun (WGS) entry which is preliminary data.</text>
</comment>
<organism evidence="1 2">
    <name type="scientific">Polyplax serrata</name>
    <name type="common">Common mouse louse</name>
    <dbReference type="NCBI Taxonomy" id="468196"/>
    <lineage>
        <taxon>Eukaryota</taxon>
        <taxon>Metazoa</taxon>
        <taxon>Ecdysozoa</taxon>
        <taxon>Arthropoda</taxon>
        <taxon>Hexapoda</taxon>
        <taxon>Insecta</taxon>
        <taxon>Pterygota</taxon>
        <taxon>Neoptera</taxon>
        <taxon>Paraneoptera</taxon>
        <taxon>Psocodea</taxon>
        <taxon>Troctomorpha</taxon>
        <taxon>Phthiraptera</taxon>
        <taxon>Anoplura</taxon>
        <taxon>Polyplacidae</taxon>
        <taxon>Polyplax</taxon>
    </lineage>
</organism>
<dbReference type="EMBL" id="JAWJWE010000001">
    <property type="protein sequence ID" value="KAK6645162.1"/>
    <property type="molecule type" value="Genomic_DNA"/>
</dbReference>
<evidence type="ECO:0000313" key="2">
    <source>
        <dbReference type="Proteomes" id="UP001372834"/>
    </source>
</evidence>
<gene>
    <name evidence="1" type="ORF">RUM43_001438</name>
</gene>
<dbReference type="Proteomes" id="UP001372834">
    <property type="component" value="Unassembled WGS sequence"/>
</dbReference>
<reference evidence="1 2" key="1">
    <citation type="submission" date="2023-10" db="EMBL/GenBank/DDBJ databases">
        <title>Genomes of two closely related lineages of the louse Polyplax serrata with different host specificities.</title>
        <authorList>
            <person name="Martinu J."/>
            <person name="Tarabai H."/>
            <person name="Stefka J."/>
            <person name="Hypsa V."/>
        </authorList>
    </citation>
    <scope>NUCLEOTIDE SEQUENCE [LARGE SCALE GENOMIC DNA]</scope>
    <source>
        <strain evidence="1">HR10_N</strain>
    </source>
</reference>
<sequence length="108" mass="12580">MDRVPEGKKKRELRSPLFFKGNKTGSLPFFDQSDFHVSTSSRLKKVYFTTSHDTDSTSCTAMRIYSFQQRRKAHFFVLFAQLTRTYSLQNDGDASRRQSNDGWPTVEE</sequence>
<name>A0AAN8XTX3_POLSC</name>
<dbReference type="AlphaFoldDB" id="A0AAN8XTX3"/>